<name>A0A5J4WXG2_9EUKA</name>
<dbReference type="AlphaFoldDB" id="A0A5J4WXG2"/>
<comment type="caution">
    <text evidence="1">The sequence shown here is derived from an EMBL/GenBank/DDBJ whole genome shotgun (WGS) entry which is preliminary data.</text>
</comment>
<accession>A0A5J4WXG2</accession>
<dbReference type="Proteomes" id="UP000324800">
    <property type="component" value="Unassembled WGS sequence"/>
</dbReference>
<dbReference type="EMBL" id="SNRW01000807">
    <property type="protein sequence ID" value="KAA6399166.1"/>
    <property type="molecule type" value="Genomic_DNA"/>
</dbReference>
<protein>
    <submittedName>
        <fullName evidence="1">Uncharacterized protein</fullName>
    </submittedName>
</protein>
<evidence type="ECO:0000313" key="1">
    <source>
        <dbReference type="EMBL" id="KAA6399166.1"/>
    </source>
</evidence>
<proteinExistence type="predicted"/>
<gene>
    <name evidence="1" type="ORF">EZS28_005308</name>
</gene>
<organism evidence="1 2">
    <name type="scientific">Streblomastix strix</name>
    <dbReference type="NCBI Taxonomy" id="222440"/>
    <lineage>
        <taxon>Eukaryota</taxon>
        <taxon>Metamonada</taxon>
        <taxon>Preaxostyla</taxon>
        <taxon>Oxymonadida</taxon>
        <taxon>Streblomastigidae</taxon>
        <taxon>Streblomastix</taxon>
    </lineage>
</organism>
<reference evidence="1 2" key="1">
    <citation type="submission" date="2019-03" db="EMBL/GenBank/DDBJ databases">
        <title>Single cell metagenomics reveals metabolic interactions within the superorganism composed of flagellate Streblomastix strix and complex community of Bacteroidetes bacteria on its surface.</title>
        <authorList>
            <person name="Treitli S.C."/>
            <person name="Kolisko M."/>
            <person name="Husnik F."/>
            <person name="Keeling P."/>
            <person name="Hampl V."/>
        </authorList>
    </citation>
    <scope>NUCLEOTIDE SEQUENCE [LARGE SCALE GENOMIC DNA]</scope>
    <source>
        <strain evidence="1">ST1C</strain>
    </source>
</reference>
<sequence length="195" mass="21592">MEDTSDLMLSIADLLQLSEAQFDIASARSLRSSDVGSTPFSLYHFAHILSQELQEFIVDGANATRSHSEVAYLTFSMSIKESAGLCQTAWLLDNLEASKLFPLLREFLEYNNPFVVQSGAISSALVFSLMIFSTSSEMRVTGGNMQYMGFSSGIFKAQNLQLLSVAICRIDFSTRLKEMLLDLRQISATVTQLSD</sequence>
<evidence type="ECO:0000313" key="2">
    <source>
        <dbReference type="Proteomes" id="UP000324800"/>
    </source>
</evidence>